<evidence type="ECO:0000256" key="1">
    <source>
        <dbReference type="SAM" id="MobiDB-lite"/>
    </source>
</evidence>
<name>A0AAD5WTY7_9PEZI</name>
<dbReference type="EMBL" id="JAKWBI020000056">
    <property type="protein sequence ID" value="KAJ2904342.1"/>
    <property type="molecule type" value="Genomic_DNA"/>
</dbReference>
<protein>
    <submittedName>
        <fullName evidence="2">Uncharacterized protein</fullName>
    </submittedName>
</protein>
<keyword evidence="3" id="KW-1185">Reference proteome</keyword>
<dbReference type="AlphaFoldDB" id="A0AAD5WTY7"/>
<dbReference type="Proteomes" id="UP001201980">
    <property type="component" value="Unassembled WGS sequence"/>
</dbReference>
<gene>
    <name evidence="2" type="ORF">MKZ38_008258</name>
</gene>
<comment type="caution">
    <text evidence="2">The sequence shown here is derived from an EMBL/GenBank/DDBJ whole genome shotgun (WGS) entry which is preliminary data.</text>
</comment>
<organism evidence="2 3">
    <name type="scientific">Zalerion maritima</name>
    <dbReference type="NCBI Taxonomy" id="339359"/>
    <lineage>
        <taxon>Eukaryota</taxon>
        <taxon>Fungi</taxon>
        <taxon>Dikarya</taxon>
        <taxon>Ascomycota</taxon>
        <taxon>Pezizomycotina</taxon>
        <taxon>Sordariomycetes</taxon>
        <taxon>Lulworthiomycetidae</taxon>
        <taxon>Lulworthiales</taxon>
        <taxon>Lulworthiaceae</taxon>
        <taxon>Zalerion</taxon>
    </lineage>
</organism>
<reference evidence="2" key="1">
    <citation type="submission" date="2022-07" db="EMBL/GenBank/DDBJ databases">
        <title>Draft genome sequence of Zalerion maritima ATCC 34329, a (micro)plastics degrading marine fungus.</title>
        <authorList>
            <person name="Paco A."/>
            <person name="Goncalves M.F.M."/>
            <person name="Rocha-Santos T.A.P."/>
            <person name="Alves A."/>
        </authorList>
    </citation>
    <scope>NUCLEOTIDE SEQUENCE</scope>
    <source>
        <strain evidence="2">ATCC 34329</strain>
    </source>
</reference>
<accession>A0AAD5WTY7</accession>
<sequence length="226" mass="25688">MLFVSLGWTGLSTDIGIRRGRTTGPLSTWLEGYLMDYPDEAIDMFERVLGSDPLRISVPPGEEEEEEEEGEEEGDGSGNGNGNANANADLDLDYTHASRRFEIPSDRFPQTRRFVEYYYQRLTTSLEGMDVDAPMDTPAACDFMVHGLIRRPREKTFEPSSRKFERQGLGDKSLGRCRNRRERRSLQCFCHRILDGLDQVEEKYLYALPVAVGCPYARLGDSMLEP</sequence>
<evidence type="ECO:0000313" key="3">
    <source>
        <dbReference type="Proteomes" id="UP001201980"/>
    </source>
</evidence>
<evidence type="ECO:0000313" key="2">
    <source>
        <dbReference type="EMBL" id="KAJ2904342.1"/>
    </source>
</evidence>
<feature type="compositionally biased region" description="Acidic residues" evidence="1">
    <location>
        <begin position="61"/>
        <end position="75"/>
    </location>
</feature>
<proteinExistence type="predicted"/>
<feature type="region of interest" description="Disordered" evidence="1">
    <location>
        <begin position="53"/>
        <end position="88"/>
    </location>
</feature>